<proteinExistence type="predicted"/>
<evidence type="ECO:0000259" key="3">
    <source>
        <dbReference type="Pfam" id="PF20356"/>
    </source>
</evidence>
<feature type="coiled-coil region" evidence="1">
    <location>
        <begin position="154"/>
        <end position="181"/>
    </location>
</feature>
<dbReference type="InterPro" id="IPR046593">
    <property type="entry name" value="DUF6651"/>
</dbReference>
<dbReference type="Proteomes" id="UP000324065">
    <property type="component" value="Unassembled WGS sequence"/>
</dbReference>
<protein>
    <recommendedName>
        <fullName evidence="3">DUF6651 domain-containing protein</fullName>
    </recommendedName>
</protein>
<dbReference type="Pfam" id="PF20356">
    <property type="entry name" value="DUF6651"/>
    <property type="match status" value="1"/>
</dbReference>
<evidence type="ECO:0000313" key="5">
    <source>
        <dbReference type="Proteomes" id="UP000324065"/>
    </source>
</evidence>
<organism evidence="4 5">
    <name type="scientific">Roseospira marina</name>
    <dbReference type="NCBI Taxonomy" id="140057"/>
    <lineage>
        <taxon>Bacteria</taxon>
        <taxon>Pseudomonadati</taxon>
        <taxon>Pseudomonadota</taxon>
        <taxon>Alphaproteobacteria</taxon>
        <taxon>Rhodospirillales</taxon>
        <taxon>Rhodospirillaceae</taxon>
        <taxon>Roseospira</taxon>
    </lineage>
</organism>
<feature type="region of interest" description="Disordered" evidence="2">
    <location>
        <begin position="252"/>
        <end position="298"/>
    </location>
</feature>
<sequence length="298" mass="31891">MTKKTTDDAIIASGIASGALSLMGMSLFGPRVCFEPEGKGGQTADEGAKNGAADDKGTKDAKTDKGEDSSLLHEVMQKKEKIAELSTALEAAQTALKRFDGIDPDQVRELLRAQQEREQKDAETRGDFERARDMMKTEHAREIDAWKTQVAELTATFEGRVAELEATLAQAEDTINDLTIGSNFDTSGFITGETVLPPSKARALYGSYFDVEDGRPVAYNKPRGAADRTKMVTGAGETMSFEAAIRSLIENDPDSGSLLRSKIKPGAGSGTDSDAKAAPTSSLHGASRIQAALNKRKK</sequence>
<evidence type="ECO:0000256" key="2">
    <source>
        <dbReference type="SAM" id="MobiDB-lite"/>
    </source>
</evidence>
<evidence type="ECO:0000313" key="4">
    <source>
        <dbReference type="EMBL" id="KAA5604424.1"/>
    </source>
</evidence>
<reference evidence="4 5" key="1">
    <citation type="submission" date="2019-09" db="EMBL/GenBank/DDBJ databases">
        <title>Genome sequence of Roseospira marina, one of the more divergent members of the non-sulfur purple photosynthetic bacterial family, the Rhodospirillaceae.</title>
        <authorList>
            <person name="Meyer T."/>
            <person name="Kyndt J."/>
        </authorList>
    </citation>
    <scope>NUCLEOTIDE SEQUENCE [LARGE SCALE GENOMIC DNA]</scope>
    <source>
        <strain evidence="4 5">DSM 15113</strain>
    </source>
</reference>
<keyword evidence="1" id="KW-0175">Coiled coil</keyword>
<dbReference type="RefSeq" id="WP_150063514.1">
    <property type="nucleotide sequence ID" value="NZ_JACHII010000014.1"/>
</dbReference>
<evidence type="ECO:0000256" key="1">
    <source>
        <dbReference type="SAM" id="Coils"/>
    </source>
</evidence>
<gene>
    <name evidence="4" type="ORF">F1188_16330</name>
</gene>
<keyword evidence="5" id="KW-1185">Reference proteome</keyword>
<accession>A0A5M6I820</accession>
<comment type="caution">
    <text evidence="4">The sequence shown here is derived from an EMBL/GenBank/DDBJ whole genome shotgun (WGS) entry which is preliminary data.</text>
</comment>
<dbReference type="EMBL" id="VWPJ01000018">
    <property type="protein sequence ID" value="KAA5604424.1"/>
    <property type="molecule type" value="Genomic_DNA"/>
</dbReference>
<dbReference type="OrthoDB" id="8481039at2"/>
<feature type="region of interest" description="Disordered" evidence="2">
    <location>
        <begin position="34"/>
        <end position="72"/>
    </location>
</feature>
<feature type="compositionally biased region" description="Basic and acidic residues" evidence="2">
    <location>
        <begin position="46"/>
        <end position="72"/>
    </location>
</feature>
<name>A0A5M6I820_9PROT</name>
<dbReference type="AlphaFoldDB" id="A0A5M6I820"/>
<feature type="domain" description="DUF6651" evidence="3">
    <location>
        <begin position="170"/>
        <end position="271"/>
    </location>
</feature>